<protein>
    <recommendedName>
        <fullName evidence="1">GAF domain-containing protein</fullName>
    </recommendedName>
</protein>
<feature type="non-terminal residue" evidence="2">
    <location>
        <position position="193"/>
    </location>
</feature>
<accession>A0A3B1D3R4</accession>
<proteinExistence type="predicted"/>
<evidence type="ECO:0000259" key="1">
    <source>
        <dbReference type="SMART" id="SM00065"/>
    </source>
</evidence>
<dbReference type="Pfam" id="PF13492">
    <property type="entry name" value="GAF_3"/>
    <property type="match status" value="1"/>
</dbReference>
<feature type="domain" description="GAF" evidence="1">
    <location>
        <begin position="49"/>
        <end position="193"/>
    </location>
</feature>
<gene>
    <name evidence="2" type="ORF">MNBD_NITROSPINAE05-587</name>
</gene>
<organism evidence="2">
    <name type="scientific">hydrothermal vent metagenome</name>
    <dbReference type="NCBI Taxonomy" id="652676"/>
    <lineage>
        <taxon>unclassified sequences</taxon>
        <taxon>metagenomes</taxon>
        <taxon>ecological metagenomes</taxon>
    </lineage>
</organism>
<name>A0A3B1D3R4_9ZZZZ</name>
<sequence length="193" mass="22230">MDIDRFEKLKKHEANVVRSLLKKQNAMLGQSLLHLDHLIYLQKNISLMSMADISKALAEKLPYILSIRYFSLFLFDKSNKYLRLACHNHPDLKKGLVLRPRDSEIMSEAIARGSYILETDFSKSRFFKGGKNPLFGDNFFITIPLMIESEIIGVLNLNDNEHGYFNVMDLDFFLNVSEFISLSISNAQSFEKA</sequence>
<dbReference type="InterPro" id="IPR029016">
    <property type="entry name" value="GAF-like_dom_sf"/>
</dbReference>
<dbReference type="InterPro" id="IPR003018">
    <property type="entry name" value="GAF"/>
</dbReference>
<evidence type="ECO:0000313" key="2">
    <source>
        <dbReference type="EMBL" id="VAX31433.1"/>
    </source>
</evidence>
<reference evidence="2" key="1">
    <citation type="submission" date="2018-06" db="EMBL/GenBank/DDBJ databases">
        <authorList>
            <person name="Zhirakovskaya E."/>
        </authorList>
    </citation>
    <scope>NUCLEOTIDE SEQUENCE</scope>
</reference>
<dbReference type="EMBL" id="UOGG01000156">
    <property type="protein sequence ID" value="VAX31433.1"/>
    <property type="molecule type" value="Genomic_DNA"/>
</dbReference>
<dbReference type="SUPFAM" id="SSF55781">
    <property type="entry name" value="GAF domain-like"/>
    <property type="match status" value="1"/>
</dbReference>
<dbReference type="SMART" id="SM00065">
    <property type="entry name" value="GAF"/>
    <property type="match status" value="1"/>
</dbReference>
<dbReference type="Gene3D" id="3.30.450.40">
    <property type="match status" value="1"/>
</dbReference>
<dbReference type="AlphaFoldDB" id="A0A3B1D3R4"/>